<dbReference type="AlphaFoldDB" id="A0A0F9KJU9"/>
<proteinExistence type="predicted"/>
<accession>A0A0F9KJU9</accession>
<evidence type="ECO:0000313" key="1">
    <source>
        <dbReference type="EMBL" id="KKM15550.1"/>
    </source>
</evidence>
<reference evidence="1" key="1">
    <citation type="journal article" date="2015" name="Nature">
        <title>Complex archaea that bridge the gap between prokaryotes and eukaryotes.</title>
        <authorList>
            <person name="Spang A."/>
            <person name="Saw J.H."/>
            <person name="Jorgensen S.L."/>
            <person name="Zaremba-Niedzwiedzka K."/>
            <person name="Martijn J."/>
            <person name="Lind A.E."/>
            <person name="van Eijk R."/>
            <person name="Schleper C."/>
            <person name="Guy L."/>
            <person name="Ettema T.J."/>
        </authorList>
    </citation>
    <scope>NUCLEOTIDE SEQUENCE</scope>
</reference>
<gene>
    <name evidence="1" type="ORF">LCGC14_1694890</name>
</gene>
<comment type="caution">
    <text evidence="1">The sequence shown here is derived from an EMBL/GenBank/DDBJ whole genome shotgun (WGS) entry which is preliminary data.</text>
</comment>
<name>A0A0F9KJU9_9ZZZZ</name>
<sequence length="203" mass="22343">LWIMDGQHRTLAASKRADIPELPCIIFLVIGRDEEAKGFLGANTVRGPVKSLAKFKAQLMAHDPAVCDVNGIVQRHGYVIGDRSPNNIACVSLLLVLRSRDRELLLEVLGLCVEVYAGKSITEQCLGGCFHLERQLRKHSKGSLFHTHNRKALVSSGPDGIKTAISKTMAYYAKGGEAVWAQAIVDLLNHRRSTRRLPHVISS</sequence>
<feature type="non-terminal residue" evidence="1">
    <location>
        <position position="1"/>
    </location>
</feature>
<organism evidence="1">
    <name type="scientific">marine sediment metagenome</name>
    <dbReference type="NCBI Taxonomy" id="412755"/>
    <lineage>
        <taxon>unclassified sequences</taxon>
        <taxon>metagenomes</taxon>
        <taxon>ecological metagenomes</taxon>
    </lineage>
</organism>
<dbReference type="EMBL" id="LAZR01014880">
    <property type="protein sequence ID" value="KKM15550.1"/>
    <property type="molecule type" value="Genomic_DNA"/>
</dbReference>
<evidence type="ECO:0008006" key="2">
    <source>
        <dbReference type="Google" id="ProtNLM"/>
    </source>
</evidence>
<protein>
    <recommendedName>
        <fullName evidence="2">DGQHR domain-containing protein</fullName>
    </recommendedName>
</protein>